<dbReference type="KEGG" id="sphh:SDAV_003086"/>
<dbReference type="AlphaFoldDB" id="A0A345DST8"/>
<dbReference type="EMBL" id="CP031090">
    <property type="protein sequence ID" value="AXF97279.1"/>
    <property type="molecule type" value="Genomic_DNA"/>
</dbReference>
<sequence length="51" mass="6098">MQQLQQTEQLNYHFVEINGFNHKVINQLDEKNISLIFTYQKNSSATPYPQR</sequence>
<proteinExistence type="predicted"/>
<protein>
    <submittedName>
        <fullName evidence="1">Uncharacterized protein</fullName>
    </submittedName>
</protein>
<accession>A0A345DST8</accession>
<keyword evidence="2" id="KW-1185">Reference proteome</keyword>
<name>A0A345DST8_9MOLU</name>
<reference evidence="2" key="1">
    <citation type="submission" date="2018-07" db="EMBL/GenBank/DDBJ databases">
        <title>Complete Genome Sequence of Spiroplasma phoeniceum.</title>
        <authorList>
            <person name="Davis R.E."/>
            <person name="Shao J.Y."/>
            <person name="Zhao Y."/>
            <person name="Silver A."/>
            <person name="Stump z."/>
            <person name="Gasparich G."/>
        </authorList>
    </citation>
    <scope>NUCLEOTIDE SEQUENCE [LARGE SCALE GENOMIC DNA]</scope>
    <source>
        <strain evidence="2">P40</strain>
        <plasmid evidence="2">pSPh387</plasmid>
    </source>
</reference>
<dbReference type="RefSeq" id="WP_186823503.1">
    <property type="nucleotide sequence ID" value="NZ_CP031090.1"/>
</dbReference>
<evidence type="ECO:0000313" key="1">
    <source>
        <dbReference type="EMBL" id="AXF97279.1"/>
    </source>
</evidence>
<geneLocation type="plasmid" evidence="1 2">
    <name>pSPh387</name>
</geneLocation>
<keyword evidence="1" id="KW-0614">Plasmid</keyword>
<gene>
    <name evidence="1" type="ORF">SDAV_003086</name>
</gene>
<organism evidence="1 2">
    <name type="scientific">Spiroplasma phoeniceum P40</name>
    <dbReference type="NCBI Taxonomy" id="1276259"/>
    <lineage>
        <taxon>Bacteria</taxon>
        <taxon>Bacillati</taxon>
        <taxon>Mycoplasmatota</taxon>
        <taxon>Mollicutes</taxon>
        <taxon>Entomoplasmatales</taxon>
        <taxon>Spiroplasmataceae</taxon>
        <taxon>Spiroplasma</taxon>
    </lineage>
</organism>
<evidence type="ECO:0000313" key="2">
    <source>
        <dbReference type="Proteomes" id="UP000253689"/>
    </source>
</evidence>
<dbReference type="Proteomes" id="UP000253689">
    <property type="component" value="Plasmid pSPh387"/>
</dbReference>